<evidence type="ECO:0000313" key="1">
    <source>
        <dbReference type="EMBL" id="AUN98947.1"/>
    </source>
</evidence>
<accession>A0A2K9NTY3</accession>
<dbReference type="EMBL" id="CP025704">
    <property type="protein sequence ID" value="AUN98947.1"/>
    <property type="molecule type" value="Genomic_DNA"/>
</dbReference>
<evidence type="ECO:0000313" key="2">
    <source>
        <dbReference type="Proteomes" id="UP000235584"/>
    </source>
</evidence>
<sequence length="155" mass="18161">MYEVFLFVHSWFRWIVVVAGLRLLAIVLHGWMRNKNWERSDQKALSLFNEVLSYQIAMGICLYGFLSPLPKIGWSDMNLALHDPILRFWTIEHITSMLSSIATFHVGRMIALKKSPIEKRFKVLSITLLLSMALILSAIPWPFLKYGRDLFRFIF</sequence>
<keyword evidence="2" id="KW-1185">Reference proteome</keyword>
<dbReference type="KEGG" id="bsto:C0V70_12715"/>
<protein>
    <submittedName>
        <fullName evidence="1">Uncharacterized protein</fullName>
    </submittedName>
</protein>
<proteinExistence type="predicted"/>
<dbReference type="Proteomes" id="UP000235584">
    <property type="component" value="Chromosome"/>
</dbReference>
<dbReference type="RefSeq" id="WP_102244238.1">
    <property type="nucleotide sequence ID" value="NZ_CP025704.1"/>
</dbReference>
<name>A0A2K9NTY3_BACTC</name>
<organism evidence="1 2">
    <name type="scientific">Bacteriovorax stolpii</name>
    <name type="common">Bdellovibrio stolpii</name>
    <dbReference type="NCBI Taxonomy" id="960"/>
    <lineage>
        <taxon>Bacteria</taxon>
        <taxon>Pseudomonadati</taxon>
        <taxon>Bdellovibrionota</taxon>
        <taxon>Bacteriovoracia</taxon>
        <taxon>Bacteriovoracales</taxon>
        <taxon>Bacteriovoracaceae</taxon>
        <taxon>Bacteriovorax</taxon>
    </lineage>
</organism>
<dbReference type="AlphaFoldDB" id="A0A2K9NTY3"/>
<reference evidence="1 2" key="1">
    <citation type="submission" date="2018-01" db="EMBL/GenBank/DDBJ databases">
        <title>Complete genome sequence of Bacteriovorax stolpii DSM12778.</title>
        <authorList>
            <person name="Tang B."/>
            <person name="Chang J."/>
        </authorList>
    </citation>
    <scope>NUCLEOTIDE SEQUENCE [LARGE SCALE GENOMIC DNA]</scope>
    <source>
        <strain evidence="1 2">DSM 12778</strain>
    </source>
</reference>
<gene>
    <name evidence="1" type="ORF">C0V70_12715</name>
</gene>